<protein>
    <recommendedName>
        <fullName evidence="1">Uroporphyrinogen decarboxylase (URO-D) domain-containing protein</fullName>
    </recommendedName>
</protein>
<evidence type="ECO:0000259" key="1">
    <source>
        <dbReference type="Pfam" id="PF01208"/>
    </source>
</evidence>
<name>A0A662D564_UNCAE</name>
<reference evidence="2 3" key="1">
    <citation type="submission" date="2018-06" db="EMBL/GenBank/DDBJ databases">
        <title>Extensive metabolic versatility and redundancy in microbially diverse, dynamic hydrothermal sediments.</title>
        <authorList>
            <person name="Dombrowski N."/>
            <person name="Teske A."/>
            <person name="Baker B.J."/>
        </authorList>
    </citation>
    <scope>NUCLEOTIDE SEQUENCE [LARGE SCALE GENOMIC DNA]</scope>
    <source>
        <strain evidence="2">B7_G13</strain>
    </source>
</reference>
<accession>A0A662D564</accession>
<evidence type="ECO:0000313" key="3">
    <source>
        <dbReference type="Proteomes" id="UP000277457"/>
    </source>
</evidence>
<dbReference type="Proteomes" id="UP000277457">
    <property type="component" value="Unassembled WGS sequence"/>
</dbReference>
<dbReference type="InterPro" id="IPR000257">
    <property type="entry name" value="Uroporphyrinogen_deCOase"/>
</dbReference>
<dbReference type="GO" id="GO:0006779">
    <property type="term" value="P:porphyrin-containing compound biosynthetic process"/>
    <property type="evidence" value="ECO:0007669"/>
    <property type="project" value="InterPro"/>
</dbReference>
<dbReference type="SUPFAM" id="SSF51726">
    <property type="entry name" value="UROD/MetE-like"/>
    <property type="match status" value="1"/>
</dbReference>
<dbReference type="Gene3D" id="3.20.20.210">
    <property type="match status" value="1"/>
</dbReference>
<dbReference type="GO" id="GO:0004853">
    <property type="term" value="F:uroporphyrinogen decarboxylase activity"/>
    <property type="evidence" value="ECO:0007669"/>
    <property type="project" value="InterPro"/>
</dbReference>
<gene>
    <name evidence="2" type="ORF">DRZ78_02315</name>
</gene>
<sequence>MTNAKLLYHTDGNVIDFIEDLIEIGVDILNPIDLTALDVDKLKQEFGNRLCFWGCIDTKRVLPKGTPEEVESEVKKRIR</sequence>
<dbReference type="EMBL" id="QMPY01000066">
    <property type="protein sequence ID" value="RLE07801.1"/>
    <property type="molecule type" value="Genomic_DNA"/>
</dbReference>
<organism evidence="2 3">
    <name type="scientific">Aerophobetes bacterium</name>
    <dbReference type="NCBI Taxonomy" id="2030807"/>
    <lineage>
        <taxon>Bacteria</taxon>
        <taxon>Candidatus Aerophobota</taxon>
    </lineage>
</organism>
<proteinExistence type="predicted"/>
<dbReference type="InterPro" id="IPR038071">
    <property type="entry name" value="UROD/MetE-like_sf"/>
</dbReference>
<evidence type="ECO:0000313" key="2">
    <source>
        <dbReference type="EMBL" id="RLE07801.1"/>
    </source>
</evidence>
<comment type="caution">
    <text evidence="2">The sequence shown here is derived from an EMBL/GenBank/DDBJ whole genome shotgun (WGS) entry which is preliminary data.</text>
</comment>
<dbReference type="Pfam" id="PF01208">
    <property type="entry name" value="URO-D"/>
    <property type="match status" value="1"/>
</dbReference>
<feature type="domain" description="Uroporphyrinogen decarboxylase (URO-D)" evidence="1">
    <location>
        <begin position="5"/>
        <end position="78"/>
    </location>
</feature>
<dbReference type="AlphaFoldDB" id="A0A662D564"/>